<proteinExistence type="predicted"/>
<dbReference type="Proteomes" id="UP001302316">
    <property type="component" value="Unassembled WGS sequence"/>
</dbReference>
<keyword evidence="2" id="KW-1185">Reference proteome</keyword>
<organism evidence="1 2">
    <name type="scientific">Natronospira elongata</name>
    <dbReference type="NCBI Taxonomy" id="3110268"/>
    <lineage>
        <taxon>Bacteria</taxon>
        <taxon>Pseudomonadati</taxon>
        <taxon>Pseudomonadota</taxon>
        <taxon>Gammaproteobacteria</taxon>
        <taxon>Natronospirales</taxon>
        <taxon>Natronospiraceae</taxon>
        <taxon>Natronospira</taxon>
    </lineage>
</organism>
<name>A0AAP6MKL8_9GAMM</name>
<dbReference type="RefSeq" id="WP_346049606.1">
    <property type="nucleotide sequence ID" value="NZ_JAYGII010000002.1"/>
</dbReference>
<dbReference type="AlphaFoldDB" id="A0AAP6MKL8"/>
<gene>
    <name evidence="1" type="ORF">VCB98_01130</name>
</gene>
<comment type="caution">
    <text evidence="1">The sequence shown here is derived from an EMBL/GenBank/DDBJ whole genome shotgun (WGS) entry which is preliminary data.</text>
</comment>
<sequence>MLSTLLLLLSALSAPSCDYDHDAMMALDQNAFDQDMEGGWRTLHRAGCTEEAADLIRDYRRHHDNDAPILLFHEGQMRAQAGQTEKAIPLIEQTYRNDEDRGGWNFYVDGTIAFLEGDRKALKAARERLADVPEPEEFAPVDTLGNPVDMPWPPNLPMLDRLIDCFDSDYAEAYHGC</sequence>
<evidence type="ECO:0000313" key="1">
    <source>
        <dbReference type="EMBL" id="MEA5444420.1"/>
    </source>
</evidence>
<dbReference type="EMBL" id="JAYGII010000002">
    <property type="protein sequence ID" value="MEA5444420.1"/>
    <property type="molecule type" value="Genomic_DNA"/>
</dbReference>
<accession>A0AAP6MKL8</accession>
<evidence type="ECO:0008006" key="3">
    <source>
        <dbReference type="Google" id="ProtNLM"/>
    </source>
</evidence>
<evidence type="ECO:0000313" key="2">
    <source>
        <dbReference type="Proteomes" id="UP001302316"/>
    </source>
</evidence>
<protein>
    <recommendedName>
        <fullName evidence="3">Tetratricopeptide repeat protein</fullName>
    </recommendedName>
</protein>
<reference evidence="1 2" key="1">
    <citation type="submission" date="2023-12" db="EMBL/GenBank/DDBJ databases">
        <title>Whole-genome sequencing of halo(alkali)philic microorganisms from hypersaline lakes.</title>
        <authorList>
            <person name="Sorokin D.Y."/>
            <person name="Merkel A.Y."/>
            <person name="Messina E."/>
            <person name="Yakimov M."/>
        </authorList>
    </citation>
    <scope>NUCLEOTIDE SEQUENCE [LARGE SCALE GENOMIC DNA]</scope>
    <source>
        <strain evidence="1 2">AB-CW1</strain>
    </source>
</reference>